<sequence length="293" mass="32844">MFEGFTLETVEATDGGIRLRVGGSGPPLLLLHGHPRTHTTWHEVAGMLRTGYTVVCPDLPGFGGSFKPIDRPDHANSSKRAKAQALVEMMRRLGHDTFGVAGHDRGSYVAFRMTMDHPERVQRLAVLDGVPILEALDHCRADFARRWWHWFFYAQPAKPERAIGADPLAWYGGSREAMGEENFADFIRAISDPVTIHTMIEDYRAGLSVDAQHDREDRAQGRRIRCPMLALWSERDDLPDLYGDVVAVWKRWADDVRGASISSGHHMAEEAPAELAQALDDFFRGSRNKCLPS</sequence>
<evidence type="ECO:0000313" key="4">
    <source>
        <dbReference type="Proteomes" id="UP001254257"/>
    </source>
</evidence>
<keyword evidence="4" id="KW-1185">Reference proteome</keyword>
<organism evidence="3 4">
    <name type="scientific">Bosea rubneri</name>
    <dbReference type="NCBI Taxonomy" id="3075434"/>
    <lineage>
        <taxon>Bacteria</taxon>
        <taxon>Pseudomonadati</taxon>
        <taxon>Pseudomonadota</taxon>
        <taxon>Alphaproteobacteria</taxon>
        <taxon>Hyphomicrobiales</taxon>
        <taxon>Boseaceae</taxon>
        <taxon>Bosea</taxon>
    </lineage>
</organism>
<name>A0ABU3SAQ8_9HYPH</name>
<evidence type="ECO:0000313" key="3">
    <source>
        <dbReference type="EMBL" id="MDU0341852.1"/>
    </source>
</evidence>
<dbReference type="EMBL" id="JAWDID010000029">
    <property type="protein sequence ID" value="MDU0341852.1"/>
    <property type="molecule type" value="Genomic_DNA"/>
</dbReference>
<dbReference type="GO" id="GO:0016787">
    <property type="term" value="F:hydrolase activity"/>
    <property type="evidence" value="ECO:0007669"/>
    <property type="project" value="UniProtKB-KW"/>
</dbReference>
<evidence type="ECO:0000259" key="2">
    <source>
        <dbReference type="Pfam" id="PF00561"/>
    </source>
</evidence>
<dbReference type="InterPro" id="IPR029058">
    <property type="entry name" value="AB_hydrolase_fold"/>
</dbReference>
<proteinExistence type="predicted"/>
<accession>A0ABU3SAQ8</accession>
<comment type="caution">
    <text evidence="3">The sequence shown here is derived from an EMBL/GenBank/DDBJ whole genome shotgun (WGS) entry which is preliminary data.</text>
</comment>
<dbReference type="PRINTS" id="PR00111">
    <property type="entry name" value="ABHYDROLASE"/>
</dbReference>
<dbReference type="PRINTS" id="PR00412">
    <property type="entry name" value="EPOXHYDRLASE"/>
</dbReference>
<dbReference type="InterPro" id="IPR000639">
    <property type="entry name" value="Epox_hydrolase-like"/>
</dbReference>
<dbReference type="RefSeq" id="WP_316019658.1">
    <property type="nucleotide sequence ID" value="NZ_JAWDID010000029.1"/>
</dbReference>
<dbReference type="Gene3D" id="3.40.50.1820">
    <property type="entry name" value="alpha/beta hydrolase"/>
    <property type="match status" value="1"/>
</dbReference>
<dbReference type="InterPro" id="IPR000073">
    <property type="entry name" value="AB_hydrolase_1"/>
</dbReference>
<dbReference type="PANTHER" id="PTHR43329">
    <property type="entry name" value="EPOXIDE HYDROLASE"/>
    <property type="match status" value="1"/>
</dbReference>
<dbReference type="Pfam" id="PF00561">
    <property type="entry name" value="Abhydrolase_1"/>
    <property type="match status" value="1"/>
</dbReference>
<protein>
    <submittedName>
        <fullName evidence="3">Alpha/beta hydrolase</fullName>
    </submittedName>
</protein>
<dbReference type="SUPFAM" id="SSF53474">
    <property type="entry name" value="alpha/beta-Hydrolases"/>
    <property type="match status" value="1"/>
</dbReference>
<feature type="domain" description="AB hydrolase-1" evidence="2">
    <location>
        <begin position="26"/>
        <end position="266"/>
    </location>
</feature>
<evidence type="ECO:0000256" key="1">
    <source>
        <dbReference type="ARBA" id="ARBA00022801"/>
    </source>
</evidence>
<dbReference type="Proteomes" id="UP001254257">
    <property type="component" value="Unassembled WGS sequence"/>
</dbReference>
<gene>
    <name evidence="3" type="ORF">RKE40_18285</name>
</gene>
<keyword evidence="1 3" id="KW-0378">Hydrolase</keyword>
<reference evidence="3 4" key="1">
    <citation type="submission" date="2023-09" db="EMBL/GenBank/DDBJ databases">
        <title>Whole genome shotgun sequencing (WGS) of Bosea sp. ZW T0_25, isolated from stored onions (Allium cepa).</title>
        <authorList>
            <person name="Stoll D.A."/>
            <person name="Huch M."/>
        </authorList>
    </citation>
    <scope>NUCLEOTIDE SEQUENCE [LARGE SCALE GENOMIC DNA]</scope>
    <source>
        <strain evidence="3 4">ZW T0_25</strain>
    </source>
</reference>